<proteinExistence type="predicted"/>
<dbReference type="AlphaFoldDB" id="A0A8J2ZVW6"/>
<keyword evidence="2" id="KW-1185">Reference proteome</keyword>
<dbReference type="Proteomes" id="UP000656813">
    <property type="component" value="Unassembled WGS sequence"/>
</dbReference>
<sequence>MFSTTFIEELQSRIGERAEVATDNNLVQGILVNVTNSLALVVETSGYGTNDRVFIGVDAINFVRFLA</sequence>
<name>A0A8J2ZVW6_9BACL</name>
<evidence type="ECO:0008006" key="3">
    <source>
        <dbReference type="Google" id="ProtNLM"/>
    </source>
</evidence>
<gene>
    <name evidence="1" type="ORF">GCM10007096_19340</name>
</gene>
<protein>
    <recommendedName>
        <fullName evidence="3">DUF2642 domain-containing protein</fullName>
    </recommendedName>
</protein>
<organism evidence="1 2">
    <name type="scientific">Pullulanibacillus pueri</name>
    <dbReference type="NCBI Taxonomy" id="1437324"/>
    <lineage>
        <taxon>Bacteria</taxon>
        <taxon>Bacillati</taxon>
        <taxon>Bacillota</taxon>
        <taxon>Bacilli</taxon>
        <taxon>Bacillales</taxon>
        <taxon>Sporolactobacillaceae</taxon>
        <taxon>Pullulanibacillus</taxon>
    </lineage>
</organism>
<comment type="caution">
    <text evidence="1">The sequence shown here is derived from an EMBL/GenBank/DDBJ whole genome shotgun (WGS) entry which is preliminary data.</text>
</comment>
<evidence type="ECO:0000313" key="2">
    <source>
        <dbReference type="Proteomes" id="UP000656813"/>
    </source>
</evidence>
<accession>A0A8J2ZVW6</accession>
<reference evidence="1" key="2">
    <citation type="submission" date="2020-09" db="EMBL/GenBank/DDBJ databases">
        <authorList>
            <person name="Sun Q."/>
            <person name="Zhou Y."/>
        </authorList>
    </citation>
    <scope>NUCLEOTIDE SEQUENCE</scope>
    <source>
        <strain evidence="1">CGMCC 1.12777</strain>
    </source>
</reference>
<dbReference type="RefSeq" id="WP_188497195.1">
    <property type="nucleotide sequence ID" value="NZ_BMFV01000012.1"/>
</dbReference>
<evidence type="ECO:0000313" key="1">
    <source>
        <dbReference type="EMBL" id="GGH81438.1"/>
    </source>
</evidence>
<reference evidence="1" key="1">
    <citation type="journal article" date="2014" name="Int. J. Syst. Evol. Microbiol.">
        <title>Complete genome sequence of Corynebacterium casei LMG S-19264T (=DSM 44701T), isolated from a smear-ripened cheese.</title>
        <authorList>
            <consortium name="US DOE Joint Genome Institute (JGI-PGF)"/>
            <person name="Walter F."/>
            <person name="Albersmeier A."/>
            <person name="Kalinowski J."/>
            <person name="Ruckert C."/>
        </authorList>
    </citation>
    <scope>NUCLEOTIDE SEQUENCE</scope>
    <source>
        <strain evidence="1">CGMCC 1.12777</strain>
    </source>
</reference>
<dbReference type="EMBL" id="BMFV01000012">
    <property type="protein sequence ID" value="GGH81438.1"/>
    <property type="molecule type" value="Genomic_DNA"/>
</dbReference>